<dbReference type="EMBL" id="BPLR01003717">
    <property type="protein sequence ID" value="GIX87879.1"/>
    <property type="molecule type" value="Genomic_DNA"/>
</dbReference>
<evidence type="ECO:0000313" key="2">
    <source>
        <dbReference type="Proteomes" id="UP001054945"/>
    </source>
</evidence>
<gene>
    <name evidence="1" type="ORF">CEXT_603741</name>
</gene>
<organism evidence="1 2">
    <name type="scientific">Caerostris extrusa</name>
    <name type="common">Bark spider</name>
    <name type="synonym">Caerostris bankana</name>
    <dbReference type="NCBI Taxonomy" id="172846"/>
    <lineage>
        <taxon>Eukaryota</taxon>
        <taxon>Metazoa</taxon>
        <taxon>Ecdysozoa</taxon>
        <taxon>Arthropoda</taxon>
        <taxon>Chelicerata</taxon>
        <taxon>Arachnida</taxon>
        <taxon>Araneae</taxon>
        <taxon>Araneomorphae</taxon>
        <taxon>Entelegynae</taxon>
        <taxon>Araneoidea</taxon>
        <taxon>Araneidae</taxon>
        <taxon>Caerostris</taxon>
    </lineage>
</organism>
<proteinExistence type="predicted"/>
<name>A0AAV4NSV5_CAEEX</name>
<sequence>MMNNPVNIDSESSADCWGFQYDSDGGTKLVANDGIDGNLNDKGPGVHNYSCDLPLKTDLKEVQLKECYVLLKKLKIPSKLLERQSLTKKDLEDISLNDIYDLTIENLSCFDSIYSKNFTCNKNKYTKKRRVYWANDNSSSVWAVKKVKRKKRNISKKYTRKPPLLKKSSSKDENLIVEEVTDDELSESTVENDGLSFFKSKMPCRNRKNSIISDQDSDIDKILNVEDIKNEELSESTVENDITRNKRKNNSQF</sequence>
<reference evidence="1 2" key="1">
    <citation type="submission" date="2021-06" db="EMBL/GenBank/DDBJ databases">
        <title>Caerostris extrusa draft genome.</title>
        <authorList>
            <person name="Kono N."/>
            <person name="Arakawa K."/>
        </authorList>
    </citation>
    <scope>NUCLEOTIDE SEQUENCE [LARGE SCALE GENOMIC DNA]</scope>
</reference>
<evidence type="ECO:0000313" key="1">
    <source>
        <dbReference type="EMBL" id="GIX87879.1"/>
    </source>
</evidence>
<protein>
    <submittedName>
        <fullName evidence="1">Uncharacterized protein</fullName>
    </submittedName>
</protein>
<comment type="caution">
    <text evidence="1">The sequence shown here is derived from an EMBL/GenBank/DDBJ whole genome shotgun (WGS) entry which is preliminary data.</text>
</comment>
<dbReference type="AlphaFoldDB" id="A0AAV4NSV5"/>
<keyword evidence="2" id="KW-1185">Reference proteome</keyword>
<accession>A0AAV4NSV5</accession>
<dbReference type="Proteomes" id="UP001054945">
    <property type="component" value="Unassembled WGS sequence"/>
</dbReference>